<dbReference type="GO" id="GO:0051301">
    <property type="term" value="P:cell division"/>
    <property type="evidence" value="ECO:0007669"/>
    <property type="project" value="InterPro"/>
</dbReference>
<dbReference type="NCBIfam" id="TIGR02210">
    <property type="entry name" value="rodA_shape"/>
    <property type="match status" value="1"/>
</dbReference>
<organism evidence="7 8">
    <name type="scientific">Candidatus Taylorbacteria bacterium CG11_big_fil_rev_8_21_14_0_20_46_11</name>
    <dbReference type="NCBI Taxonomy" id="1975025"/>
    <lineage>
        <taxon>Bacteria</taxon>
        <taxon>Candidatus Tayloriibacteriota</taxon>
    </lineage>
</organism>
<keyword evidence="3" id="KW-0133">Cell shape</keyword>
<accession>A0A2H0KCW4</accession>
<feature type="transmembrane region" description="Helical" evidence="6">
    <location>
        <begin position="212"/>
        <end position="230"/>
    </location>
</feature>
<dbReference type="PANTHER" id="PTHR30474:SF1">
    <property type="entry name" value="PEPTIDOGLYCAN GLYCOSYLTRANSFERASE MRDB"/>
    <property type="match status" value="1"/>
</dbReference>
<feature type="transmembrane region" description="Helical" evidence="6">
    <location>
        <begin position="188"/>
        <end position="205"/>
    </location>
</feature>
<feature type="transmembrane region" description="Helical" evidence="6">
    <location>
        <begin position="132"/>
        <end position="152"/>
    </location>
</feature>
<dbReference type="GO" id="GO:0008360">
    <property type="term" value="P:regulation of cell shape"/>
    <property type="evidence" value="ECO:0007669"/>
    <property type="project" value="UniProtKB-KW"/>
</dbReference>
<dbReference type="PANTHER" id="PTHR30474">
    <property type="entry name" value="CELL CYCLE PROTEIN"/>
    <property type="match status" value="1"/>
</dbReference>
<feature type="transmembrane region" description="Helical" evidence="6">
    <location>
        <begin position="18"/>
        <end position="38"/>
    </location>
</feature>
<evidence type="ECO:0000313" key="8">
    <source>
        <dbReference type="Proteomes" id="UP000229342"/>
    </source>
</evidence>
<dbReference type="Proteomes" id="UP000229342">
    <property type="component" value="Unassembled WGS sequence"/>
</dbReference>
<dbReference type="GO" id="GO:0015648">
    <property type="term" value="F:lipid-linked peptidoglycan transporter activity"/>
    <property type="evidence" value="ECO:0007669"/>
    <property type="project" value="TreeGrafter"/>
</dbReference>
<reference evidence="7 8" key="1">
    <citation type="submission" date="2017-09" db="EMBL/GenBank/DDBJ databases">
        <title>Depth-based differentiation of microbial function through sediment-hosted aquifers and enrichment of novel symbionts in the deep terrestrial subsurface.</title>
        <authorList>
            <person name="Probst A.J."/>
            <person name="Ladd B."/>
            <person name="Jarett J.K."/>
            <person name="Geller-Mcgrath D.E."/>
            <person name="Sieber C.M."/>
            <person name="Emerson J.B."/>
            <person name="Anantharaman K."/>
            <person name="Thomas B.C."/>
            <person name="Malmstrom R."/>
            <person name="Stieglmeier M."/>
            <person name="Klingl A."/>
            <person name="Woyke T."/>
            <person name="Ryan C.M."/>
            <person name="Banfield J.F."/>
        </authorList>
    </citation>
    <scope>NUCLEOTIDE SEQUENCE [LARGE SCALE GENOMIC DNA]</scope>
    <source>
        <strain evidence="7">CG11_big_fil_rev_8_21_14_0_20_46_11</strain>
    </source>
</reference>
<keyword evidence="2 6" id="KW-0812">Transmembrane</keyword>
<dbReference type="EMBL" id="PCVG01000013">
    <property type="protein sequence ID" value="PIQ69079.1"/>
    <property type="molecule type" value="Genomic_DNA"/>
</dbReference>
<feature type="transmembrane region" description="Helical" evidence="6">
    <location>
        <begin position="75"/>
        <end position="93"/>
    </location>
</feature>
<proteinExistence type="predicted"/>
<dbReference type="Pfam" id="PF01098">
    <property type="entry name" value="FTSW_RODA_SPOVE"/>
    <property type="match status" value="1"/>
</dbReference>
<evidence type="ECO:0000256" key="5">
    <source>
        <dbReference type="ARBA" id="ARBA00023136"/>
    </source>
</evidence>
<evidence type="ECO:0000256" key="4">
    <source>
        <dbReference type="ARBA" id="ARBA00022989"/>
    </source>
</evidence>
<keyword evidence="5 6" id="KW-0472">Membrane</keyword>
<comment type="subcellular location">
    <subcellularLocation>
        <location evidence="1">Membrane</location>
        <topology evidence="1">Multi-pass membrane protein</topology>
    </subcellularLocation>
</comment>
<feature type="transmembrane region" description="Helical" evidence="6">
    <location>
        <begin position="164"/>
        <end position="182"/>
    </location>
</feature>
<sequence length="416" mass="46676">MAFISHVSTGVSKRSIDWILFLALIPILGAGLITMYSFSSVGECPPQTSDAISLTNTADCTSPVFGGGHFFSKQLIWIAFAFLVFFVGSFVDWRFLRRTNVLFSLFIIGASLLLLLFVTGKVVKGAQSWFDLGLFSLQPVELIKLILILILAKYFSRRHIEIAHIRHILVSGVYTFILFFLVLLQPDFGGAIVIFLIWFGMVLLSGISKKHLLSVILIGVMSVLFLWTYVFKDYQKQRLITFIHPLTDIRGTGYNAYQSTIAIGSGELFGKGVGYGTQSRLQFLPEYETDFIFAAFAEEWGFVGVFILCTFYGLLIWRILLNALHGQSNFEILFGLGLAVFIMGQFLIHVGMNLGLLPVTGISLPFMSYGGTHLVTLFLGLGILMGMRRYRRTVHKDEMKNEFIGIPDKEFDTIVQ</sequence>
<feature type="transmembrane region" description="Helical" evidence="6">
    <location>
        <begin position="366"/>
        <end position="386"/>
    </location>
</feature>
<protein>
    <submittedName>
        <fullName evidence="7">Rod shape-determining protein RodA</fullName>
    </submittedName>
</protein>
<gene>
    <name evidence="7" type="ORF">COV91_00730</name>
</gene>
<comment type="caution">
    <text evidence="7">The sequence shown here is derived from an EMBL/GenBank/DDBJ whole genome shotgun (WGS) entry which is preliminary data.</text>
</comment>
<dbReference type="AlphaFoldDB" id="A0A2H0KCW4"/>
<feature type="transmembrane region" description="Helical" evidence="6">
    <location>
        <begin position="100"/>
        <end position="120"/>
    </location>
</feature>
<keyword evidence="4 6" id="KW-1133">Transmembrane helix</keyword>
<evidence type="ECO:0000256" key="1">
    <source>
        <dbReference type="ARBA" id="ARBA00004141"/>
    </source>
</evidence>
<evidence type="ECO:0000256" key="6">
    <source>
        <dbReference type="SAM" id="Phobius"/>
    </source>
</evidence>
<feature type="transmembrane region" description="Helical" evidence="6">
    <location>
        <begin position="332"/>
        <end position="354"/>
    </location>
</feature>
<dbReference type="InterPro" id="IPR001182">
    <property type="entry name" value="FtsW/RodA"/>
</dbReference>
<feature type="transmembrane region" description="Helical" evidence="6">
    <location>
        <begin position="300"/>
        <end position="320"/>
    </location>
</feature>
<dbReference type="GO" id="GO:0005886">
    <property type="term" value="C:plasma membrane"/>
    <property type="evidence" value="ECO:0007669"/>
    <property type="project" value="TreeGrafter"/>
</dbReference>
<evidence type="ECO:0000256" key="2">
    <source>
        <dbReference type="ARBA" id="ARBA00022692"/>
    </source>
</evidence>
<evidence type="ECO:0000313" key="7">
    <source>
        <dbReference type="EMBL" id="PIQ69079.1"/>
    </source>
</evidence>
<evidence type="ECO:0000256" key="3">
    <source>
        <dbReference type="ARBA" id="ARBA00022960"/>
    </source>
</evidence>
<name>A0A2H0KCW4_9BACT</name>
<dbReference type="GO" id="GO:0032153">
    <property type="term" value="C:cell division site"/>
    <property type="evidence" value="ECO:0007669"/>
    <property type="project" value="TreeGrafter"/>
</dbReference>
<dbReference type="InterPro" id="IPR011923">
    <property type="entry name" value="RodA/MrdB"/>
</dbReference>